<accession>A0AA40BIL3</accession>
<comment type="caution">
    <text evidence="1">The sequence shown here is derived from an EMBL/GenBank/DDBJ whole genome shotgun (WGS) entry which is preliminary data.</text>
</comment>
<organism evidence="1 2">
    <name type="scientific">Lasiosphaeria miniovina</name>
    <dbReference type="NCBI Taxonomy" id="1954250"/>
    <lineage>
        <taxon>Eukaryota</taxon>
        <taxon>Fungi</taxon>
        <taxon>Dikarya</taxon>
        <taxon>Ascomycota</taxon>
        <taxon>Pezizomycotina</taxon>
        <taxon>Sordariomycetes</taxon>
        <taxon>Sordariomycetidae</taxon>
        <taxon>Sordariales</taxon>
        <taxon>Lasiosphaeriaceae</taxon>
        <taxon>Lasiosphaeria</taxon>
    </lineage>
</organism>
<evidence type="ECO:0000313" key="2">
    <source>
        <dbReference type="Proteomes" id="UP001172101"/>
    </source>
</evidence>
<keyword evidence="2" id="KW-1185">Reference proteome</keyword>
<reference evidence="1" key="1">
    <citation type="submission" date="2023-06" db="EMBL/GenBank/DDBJ databases">
        <title>Genome-scale phylogeny and comparative genomics of the fungal order Sordariales.</title>
        <authorList>
            <consortium name="Lawrence Berkeley National Laboratory"/>
            <person name="Hensen N."/>
            <person name="Bonometti L."/>
            <person name="Westerberg I."/>
            <person name="Brannstrom I.O."/>
            <person name="Guillou S."/>
            <person name="Cros-Aarteil S."/>
            <person name="Calhoun S."/>
            <person name="Haridas S."/>
            <person name="Kuo A."/>
            <person name="Mondo S."/>
            <person name="Pangilinan J."/>
            <person name="Riley R."/>
            <person name="LaButti K."/>
            <person name="Andreopoulos B."/>
            <person name="Lipzen A."/>
            <person name="Chen C."/>
            <person name="Yanf M."/>
            <person name="Daum C."/>
            <person name="Ng V."/>
            <person name="Clum A."/>
            <person name="Steindorff A."/>
            <person name="Ohm R."/>
            <person name="Martin F."/>
            <person name="Silar P."/>
            <person name="Natvig D."/>
            <person name="Lalanne C."/>
            <person name="Gautier V."/>
            <person name="Ament-velasquez S.L."/>
            <person name="Kruys A."/>
            <person name="Hutchinson M.I."/>
            <person name="Powell A.J."/>
            <person name="Barry K."/>
            <person name="Miller A.N."/>
            <person name="Grigoriev I.V."/>
            <person name="Debuchy R."/>
            <person name="Gladieux P."/>
            <person name="Thoren M.H."/>
            <person name="Johannesson H."/>
        </authorList>
    </citation>
    <scope>NUCLEOTIDE SEQUENCE</scope>
    <source>
        <strain evidence="1">SMH2392-1A</strain>
    </source>
</reference>
<dbReference type="GeneID" id="85328006"/>
<dbReference type="Proteomes" id="UP001172101">
    <property type="component" value="Unassembled WGS sequence"/>
</dbReference>
<protein>
    <submittedName>
        <fullName evidence="1">Uncharacterized protein</fullName>
    </submittedName>
</protein>
<evidence type="ECO:0000313" key="1">
    <source>
        <dbReference type="EMBL" id="KAK0734890.1"/>
    </source>
</evidence>
<dbReference type="AlphaFoldDB" id="A0AA40BIL3"/>
<name>A0AA40BIL3_9PEZI</name>
<proteinExistence type="predicted"/>
<sequence>MPIWVVRTCGLESLAVNAGVVHTRHSQQYISALLICYAYILPLAEALNKCLDDGALAVANRSPTLPVLRGKATIIKDGHGEDVLEPAGVAKRVLRPMHNSHSLAKENLGIYIFGLRGTGKCPATDANKINVFLAQANTLEIHNASIPVVIN</sequence>
<gene>
    <name evidence="1" type="ORF">B0T26DRAFT_746738</name>
</gene>
<dbReference type="RefSeq" id="XP_060303767.1">
    <property type="nucleotide sequence ID" value="XM_060444736.1"/>
</dbReference>
<dbReference type="EMBL" id="JAUIRO010000001">
    <property type="protein sequence ID" value="KAK0734890.1"/>
    <property type="molecule type" value="Genomic_DNA"/>
</dbReference>